<keyword evidence="5 10" id="KW-0436">Ligase</keyword>
<dbReference type="HAMAP" id="MF_00120">
    <property type="entry name" value="GatA"/>
    <property type="match status" value="1"/>
</dbReference>
<keyword evidence="8 10" id="KW-0648">Protein biosynthesis</keyword>
<dbReference type="PANTHER" id="PTHR11895">
    <property type="entry name" value="TRANSAMIDASE"/>
    <property type="match status" value="1"/>
</dbReference>
<accession>A0A1E5IGF6</accession>
<evidence type="ECO:0000256" key="7">
    <source>
        <dbReference type="ARBA" id="ARBA00022840"/>
    </source>
</evidence>
<comment type="function">
    <text evidence="10">Allows the formation of correctly charged Gln-tRNA(Gln) through the transamidation of misacylated Glu-tRNA(Gln) in organisms which lack glutaminyl-tRNA synthetase. The reaction takes place in the presence of glutamine and ATP through an activated gamma-phospho-Glu-tRNA(Gln).</text>
</comment>
<evidence type="ECO:0000313" key="12">
    <source>
        <dbReference type="EMBL" id="OEG69576.1"/>
    </source>
</evidence>
<evidence type="ECO:0000256" key="8">
    <source>
        <dbReference type="ARBA" id="ARBA00022917"/>
    </source>
</evidence>
<organism evidence="12 13">
    <name type="scientific">Endomicrobium trichonymphae</name>
    <dbReference type="NCBI Taxonomy" id="1408204"/>
    <lineage>
        <taxon>Bacteria</taxon>
        <taxon>Pseudomonadati</taxon>
        <taxon>Elusimicrobiota</taxon>
        <taxon>Endomicrobiia</taxon>
        <taxon>Endomicrobiales</taxon>
        <taxon>Endomicrobiaceae</taxon>
        <taxon>Candidatus Endomicrobiellum</taxon>
    </lineage>
</organism>
<reference evidence="12 13" key="1">
    <citation type="submission" date="2015-11" db="EMBL/GenBank/DDBJ databases">
        <title>Evidence for parallel genomic evolution in an endosymbiosis of termite gut flagellates.</title>
        <authorList>
            <person name="Zheng H."/>
        </authorList>
    </citation>
    <scope>NUCLEOTIDE SEQUENCE [LARGE SCALE GENOMIC DNA]</scope>
    <source>
        <strain evidence="12 13">CET450</strain>
    </source>
</reference>
<feature type="active site" description="Charge relay system" evidence="10">
    <location>
        <position position="155"/>
    </location>
</feature>
<evidence type="ECO:0000256" key="10">
    <source>
        <dbReference type="HAMAP-Rule" id="MF_00120"/>
    </source>
</evidence>
<dbReference type="Proteomes" id="UP000095237">
    <property type="component" value="Unassembled WGS sequence"/>
</dbReference>
<evidence type="ECO:0000256" key="3">
    <source>
        <dbReference type="ARBA" id="ARBA00012739"/>
    </source>
</evidence>
<dbReference type="PANTHER" id="PTHR11895:SF151">
    <property type="entry name" value="GLUTAMYL-TRNA(GLN) AMIDOTRANSFERASE SUBUNIT A"/>
    <property type="match status" value="1"/>
</dbReference>
<evidence type="ECO:0000256" key="9">
    <source>
        <dbReference type="ARBA" id="ARBA00047407"/>
    </source>
</evidence>
<feature type="domain" description="Amidase" evidence="11">
    <location>
        <begin position="25"/>
        <end position="464"/>
    </location>
</feature>
<dbReference type="InterPro" id="IPR000120">
    <property type="entry name" value="Amidase"/>
</dbReference>
<evidence type="ECO:0000256" key="1">
    <source>
        <dbReference type="ARBA" id="ARBA00008069"/>
    </source>
</evidence>
<keyword evidence="13" id="KW-1185">Reference proteome</keyword>
<dbReference type="GO" id="GO:0006412">
    <property type="term" value="P:translation"/>
    <property type="evidence" value="ECO:0007669"/>
    <property type="project" value="UniProtKB-UniRule"/>
</dbReference>
<protein>
    <recommendedName>
        <fullName evidence="4 10">Glutamyl-tRNA(Gln) amidotransferase subunit A</fullName>
        <shortName evidence="10">Glu-ADT subunit A</shortName>
        <ecNumber evidence="3 10">6.3.5.7</ecNumber>
    </recommendedName>
</protein>
<dbReference type="GO" id="GO:0005524">
    <property type="term" value="F:ATP binding"/>
    <property type="evidence" value="ECO:0007669"/>
    <property type="project" value="UniProtKB-KW"/>
</dbReference>
<feature type="active site" description="Acyl-ester intermediate" evidence="10">
    <location>
        <position position="179"/>
    </location>
</feature>
<comment type="caution">
    <text evidence="12">The sequence shown here is derived from an EMBL/GenBank/DDBJ whole genome shotgun (WGS) entry which is preliminary data.</text>
</comment>
<dbReference type="EMBL" id="LNVX01000650">
    <property type="protein sequence ID" value="OEG69576.1"/>
    <property type="molecule type" value="Genomic_DNA"/>
</dbReference>
<evidence type="ECO:0000256" key="4">
    <source>
        <dbReference type="ARBA" id="ARBA00014428"/>
    </source>
</evidence>
<dbReference type="GO" id="GO:0030956">
    <property type="term" value="C:glutamyl-tRNA(Gln) amidotransferase complex"/>
    <property type="evidence" value="ECO:0007669"/>
    <property type="project" value="InterPro"/>
</dbReference>
<evidence type="ECO:0000259" key="11">
    <source>
        <dbReference type="Pfam" id="PF01425"/>
    </source>
</evidence>
<dbReference type="Pfam" id="PF01425">
    <property type="entry name" value="Amidase"/>
    <property type="match status" value="1"/>
</dbReference>
<dbReference type="Gene3D" id="3.90.1300.10">
    <property type="entry name" value="Amidase signature (AS) domain"/>
    <property type="match status" value="1"/>
</dbReference>
<dbReference type="InterPro" id="IPR004412">
    <property type="entry name" value="GatA"/>
</dbReference>
<dbReference type="AlphaFoldDB" id="A0A1E5IGF6"/>
<dbReference type="InterPro" id="IPR020556">
    <property type="entry name" value="Amidase_CS"/>
</dbReference>
<dbReference type="EC" id="6.3.5.7" evidence="3 10"/>
<keyword evidence="7 10" id="KW-0067">ATP-binding</keyword>
<evidence type="ECO:0000256" key="2">
    <source>
        <dbReference type="ARBA" id="ARBA00011123"/>
    </source>
</evidence>
<keyword evidence="6 10" id="KW-0547">Nucleotide-binding</keyword>
<dbReference type="InterPro" id="IPR036928">
    <property type="entry name" value="AS_sf"/>
</dbReference>
<comment type="subunit">
    <text evidence="2 10">Heterotrimer of A, B and C subunits.</text>
</comment>
<sequence length="485" mass="52962">MDEILKTRVKDLCTKICSGQIKSIEIVKACFKHIKETDPKVKAFLKLNEERSLKQAAQADDKIKTGAECGSLEGVPIGIKDNIMIKGESMTSASKYLENYISPYDATVIEKLKEAGAIFVGRTNMDEFAMGGSTETSVYQKTANPWNINYIPGGSSGGSAAAVSSGMVSFALGSDTGGSIRQPAGFCGIVGYKPSYGLISRYGACALASSFDQIGVFSKTVKDASLLTSVIAGGDYRDPVCETGEQTDYAHDIYNPDILKTVRIGIPKQLSNYKADEEITKYFSEAVNKLKLEGAATVEIDVPSYKYVPALYEVIMCAEVSANIATFDGIRYGHRSSNGRNLNDEYAKSRAESLGYEVKKRILFGTYVLGAKNYYRCYHQAQRVRTLLINQITDAYKKCDFIFSPATLQMPVKFGEKLSEECDIFLTAANLAGLPGITVPCSFTSSGMPMGVHFMGSRFSDAKLFQIADAFERISGFDINKYPNL</sequence>
<dbReference type="InterPro" id="IPR023631">
    <property type="entry name" value="Amidase_dom"/>
</dbReference>
<comment type="catalytic activity">
    <reaction evidence="9 10">
        <text>L-glutamyl-tRNA(Gln) + L-glutamine + ATP + H2O = L-glutaminyl-tRNA(Gln) + L-glutamate + ADP + phosphate + H(+)</text>
        <dbReference type="Rhea" id="RHEA:17521"/>
        <dbReference type="Rhea" id="RHEA-COMP:9681"/>
        <dbReference type="Rhea" id="RHEA-COMP:9684"/>
        <dbReference type="ChEBI" id="CHEBI:15377"/>
        <dbReference type="ChEBI" id="CHEBI:15378"/>
        <dbReference type="ChEBI" id="CHEBI:29985"/>
        <dbReference type="ChEBI" id="CHEBI:30616"/>
        <dbReference type="ChEBI" id="CHEBI:43474"/>
        <dbReference type="ChEBI" id="CHEBI:58359"/>
        <dbReference type="ChEBI" id="CHEBI:78520"/>
        <dbReference type="ChEBI" id="CHEBI:78521"/>
        <dbReference type="ChEBI" id="CHEBI:456216"/>
        <dbReference type="EC" id="6.3.5.7"/>
    </reaction>
</comment>
<feature type="active site" description="Charge relay system" evidence="10">
    <location>
        <position position="80"/>
    </location>
</feature>
<gene>
    <name evidence="10" type="primary">gatA</name>
    <name evidence="12" type="ORF">ATZ36_08720</name>
</gene>
<evidence type="ECO:0000256" key="5">
    <source>
        <dbReference type="ARBA" id="ARBA00022598"/>
    </source>
</evidence>
<comment type="similarity">
    <text evidence="1 10">Belongs to the amidase family. GatA subfamily.</text>
</comment>
<dbReference type="PROSITE" id="PS00571">
    <property type="entry name" value="AMIDASES"/>
    <property type="match status" value="1"/>
</dbReference>
<dbReference type="GO" id="GO:0050567">
    <property type="term" value="F:glutaminyl-tRNA synthase (glutamine-hydrolyzing) activity"/>
    <property type="evidence" value="ECO:0007669"/>
    <property type="project" value="UniProtKB-UniRule"/>
</dbReference>
<name>A0A1E5IGF6_ENDTX</name>
<proteinExistence type="inferred from homology"/>
<dbReference type="NCBIfam" id="TIGR00132">
    <property type="entry name" value="gatA"/>
    <property type="match status" value="1"/>
</dbReference>
<evidence type="ECO:0000256" key="6">
    <source>
        <dbReference type="ARBA" id="ARBA00022741"/>
    </source>
</evidence>
<dbReference type="SUPFAM" id="SSF75304">
    <property type="entry name" value="Amidase signature (AS) enzymes"/>
    <property type="match status" value="1"/>
</dbReference>
<evidence type="ECO:0000313" key="13">
    <source>
        <dbReference type="Proteomes" id="UP000095237"/>
    </source>
</evidence>